<accession>A0AA46AIV7</accession>
<dbReference type="Pfam" id="PF13566">
    <property type="entry name" value="DUF4130"/>
    <property type="match status" value="1"/>
</dbReference>
<name>A0AA46AIV7_9CLOT</name>
<dbReference type="RefSeq" id="WP_283409065.1">
    <property type="nucleotide sequence ID" value="NZ_FXUF01000005.1"/>
</dbReference>
<dbReference type="InterPro" id="IPR023875">
    <property type="entry name" value="DNA_repair_put"/>
</dbReference>
<keyword evidence="3" id="KW-1185">Reference proteome</keyword>
<evidence type="ECO:0000313" key="2">
    <source>
        <dbReference type="EMBL" id="SMP54635.1"/>
    </source>
</evidence>
<protein>
    <submittedName>
        <fullName evidence="2">Probable DNA metabolism protein</fullName>
    </submittedName>
</protein>
<feature type="domain" description="DUF4130" evidence="1">
    <location>
        <begin position="83"/>
        <end position="243"/>
    </location>
</feature>
<dbReference type="NCBIfam" id="TIGR03915">
    <property type="entry name" value="SAM_7_link_chp"/>
    <property type="match status" value="1"/>
</dbReference>
<dbReference type="InterPro" id="IPR025404">
    <property type="entry name" value="DUF4130"/>
</dbReference>
<gene>
    <name evidence="2" type="ORF">SAMN06296020_105145</name>
</gene>
<reference evidence="2" key="1">
    <citation type="submission" date="2017-05" db="EMBL/GenBank/DDBJ databases">
        <authorList>
            <person name="Varghese N."/>
            <person name="Submissions S."/>
        </authorList>
    </citation>
    <scope>NUCLEOTIDE SEQUENCE</scope>
    <source>
        <strain evidence="2">Su22</strain>
    </source>
</reference>
<dbReference type="AlphaFoldDB" id="A0AA46AIV7"/>
<dbReference type="EMBL" id="FXUF01000005">
    <property type="protein sequence ID" value="SMP54635.1"/>
    <property type="molecule type" value="Genomic_DNA"/>
</dbReference>
<evidence type="ECO:0000259" key="1">
    <source>
        <dbReference type="Pfam" id="PF13566"/>
    </source>
</evidence>
<comment type="caution">
    <text evidence="2">The sequence shown here is derived from an EMBL/GenBank/DDBJ whole genome shotgun (WGS) entry which is preliminary data.</text>
</comment>
<proteinExistence type="predicted"/>
<sequence length="249" mass="28834">MKVFLYDGTFEGLLSALYLGLRAGTDDLRIEAEDAHQPALFDEPIFHPTDEALADRLFALIRQEMSPMTLRHVYRLHLSEKPDAGTLLLPFLQLGFRIGPGINGLVTHPQVHPVLTMSRQVSRESHRLLGLLRFQELKGGLLYARYEPDFHQTPLIAPHFSQRMSSHPWIIHDLRRELAACWDTRQWVLRDLPAAETPDISSDEQELQQLWQAYFQHIAIRQRANPTVQRSFMPKKYWKHLVEKPGTMS</sequence>
<organism evidence="2 3">
    <name type="scientific">Anoxynatronum buryatiense</name>
    <dbReference type="NCBI Taxonomy" id="489973"/>
    <lineage>
        <taxon>Bacteria</taxon>
        <taxon>Bacillati</taxon>
        <taxon>Bacillota</taxon>
        <taxon>Clostridia</taxon>
        <taxon>Eubacteriales</taxon>
        <taxon>Clostridiaceae</taxon>
        <taxon>Anoxynatronum</taxon>
    </lineage>
</organism>
<evidence type="ECO:0000313" key="3">
    <source>
        <dbReference type="Proteomes" id="UP001158066"/>
    </source>
</evidence>
<dbReference type="Proteomes" id="UP001158066">
    <property type="component" value="Unassembled WGS sequence"/>
</dbReference>